<dbReference type="Pfam" id="PF01585">
    <property type="entry name" value="G-patch"/>
    <property type="match status" value="1"/>
</dbReference>
<evidence type="ECO:0000259" key="3">
    <source>
        <dbReference type="PROSITE" id="PS50006"/>
    </source>
</evidence>
<feature type="region of interest" description="Disordered" evidence="2">
    <location>
        <begin position="226"/>
        <end position="347"/>
    </location>
</feature>
<dbReference type="InterPro" id="IPR000467">
    <property type="entry name" value="G_patch_dom"/>
</dbReference>
<feature type="coiled-coil region" evidence="1">
    <location>
        <begin position="47"/>
        <end position="95"/>
    </location>
</feature>
<dbReference type="PANTHER" id="PTHR23106:SF24">
    <property type="entry name" value="ANGIOGENIC FACTOR WITH G PATCH AND FHA DOMAINS 1"/>
    <property type="match status" value="1"/>
</dbReference>
<dbReference type="InterPro" id="IPR000253">
    <property type="entry name" value="FHA_dom"/>
</dbReference>
<protein>
    <submittedName>
        <fullName evidence="5">Angiogenic factor with G patch and FHA domains 1</fullName>
    </submittedName>
</protein>
<dbReference type="InterPro" id="IPR035624">
    <property type="entry name" value="AGGF1_OCRE"/>
</dbReference>
<reference evidence="5 6" key="1">
    <citation type="journal article" date="2021" name="Elife">
        <title>Chloroplast acquisition without the gene transfer in kleptoplastic sea slugs, Plakobranchus ocellatus.</title>
        <authorList>
            <person name="Maeda T."/>
            <person name="Takahashi S."/>
            <person name="Yoshida T."/>
            <person name="Shimamura S."/>
            <person name="Takaki Y."/>
            <person name="Nagai Y."/>
            <person name="Toyoda A."/>
            <person name="Suzuki Y."/>
            <person name="Arimoto A."/>
            <person name="Ishii H."/>
            <person name="Satoh N."/>
            <person name="Nishiyama T."/>
            <person name="Hasebe M."/>
            <person name="Maruyama T."/>
            <person name="Minagawa J."/>
            <person name="Obokata J."/>
            <person name="Shigenobu S."/>
        </authorList>
    </citation>
    <scope>NUCLEOTIDE SEQUENCE [LARGE SCALE GENOMIC DNA]</scope>
</reference>
<dbReference type="SUPFAM" id="SSF49879">
    <property type="entry name" value="SMAD/FHA domain"/>
    <property type="match status" value="1"/>
</dbReference>
<dbReference type="CDD" id="cd16164">
    <property type="entry name" value="OCRE_VG5Q"/>
    <property type="match status" value="1"/>
</dbReference>
<proteinExistence type="predicted"/>
<evidence type="ECO:0000313" key="5">
    <source>
        <dbReference type="EMBL" id="GFS17530.1"/>
    </source>
</evidence>
<feature type="compositionally biased region" description="Polar residues" evidence="2">
    <location>
        <begin position="319"/>
        <end position="333"/>
    </location>
</feature>
<dbReference type="Pfam" id="PF00498">
    <property type="entry name" value="FHA"/>
    <property type="match status" value="1"/>
</dbReference>
<dbReference type="Pfam" id="PF17780">
    <property type="entry name" value="OCRE"/>
    <property type="match status" value="1"/>
</dbReference>
<gene>
    <name evidence="5" type="ORF">ElyMa_003241400</name>
</gene>
<sequence length="758" mass="84261">MDDINEHHIGSLSPHQEKTNLETLHSTGVSKHEKNTGSSKSELLSIIKRQDSEINCLTKRAEKAERLLEKANSYNEDLKAQIASLSCELHEHRSSKKLRHSIQLQVSESDLKEAACDEKPMPAWGFTAAGDGSPLSISESLKAVAEKVIQDQDHTETEENRLEKQADTSSDYIYDAQSGFYYHPASGYYWDPASCLFYDYTNGCYYQYDETSGEYRVYSQVDISSNDQVPQSSGAPLKNKNESSKRKRRIKRPRRQKRKEMEERNVIVIDENEGSKEKGQKSAENSRGFKQKTNSCNEKNKLPVIEVSSESENENESSGSLATGESELMSSPESGEVSDDLDENTECPTKADVAGAVIHEQQMQYIDELAESHPPCIRVIVLGSDQLKEGSLFIITCAGGTIGREANTGHAIEIPDLNISKLHAKVDYDYDQKGYFIVDKGSQNGTLLNKKRLSESKEQSAAHLLSHGDILEVGNTCLLLHIHPGHDTCEDCEPGQVQAKLRALNPVHNDHVILSKDERNKQRLKELKQIKKKYGLQNSHFENTGASLSNSNYCDKAYLRRKYIGSEPAEMDCTTEEMPASVQNPISASNKGHKLLSKMGWKEGEGLGKTNSGIAAPINVELRVNQSAGLGSSLNWSLSLDNVNKTKKAQRWSTARQIYSKLEAQETHSNKQLLDLNTSSGEELQRIDSSEHQSHLQMLPASSVLSEDRMNIVTSQSNNSQCASTKPLGTSCKKYSSVPKVSWVKGPTQNPESSESQD</sequence>
<dbReference type="SMART" id="SM00240">
    <property type="entry name" value="FHA"/>
    <property type="match status" value="1"/>
</dbReference>
<dbReference type="PANTHER" id="PTHR23106">
    <property type="entry name" value="ANGIOGENIC FACTOR WITH G PATCH AND FHA DOMAINS 1"/>
    <property type="match status" value="1"/>
</dbReference>
<organism evidence="5 6">
    <name type="scientific">Elysia marginata</name>
    <dbReference type="NCBI Taxonomy" id="1093978"/>
    <lineage>
        <taxon>Eukaryota</taxon>
        <taxon>Metazoa</taxon>
        <taxon>Spiralia</taxon>
        <taxon>Lophotrochozoa</taxon>
        <taxon>Mollusca</taxon>
        <taxon>Gastropoda</taxon>
        <taxon>Heterobranchia</taxon>
        <taxon>Euthyneura</taxon>
        <taxon>Panpulmonata</taxon>
        <taxon>Sacoglossa</taxon>
        <taxon>Placobranchoidea</taxon>
        <taxon>Plakobranchidae</taxon>
        <taxon>Elysia</taxon>
    </lineage>
</organism>
<evidence type="ECO:0000256" key="1">
    <source>
        <dbReference type="SAM" id="Coils"/>
    </source>
</evidence>
<feature type="compositionally biased region" description="Basic residues" evidence="2">
    <location>
        <begin position="245"/>
        <end position="258"/>
    </location>
</feature>
<evidence type="ECO:0000313" key="6">
    <source>
        <dbReference type="Proteomes" id="UP000762676"/>
    </source>
</evidence>
<keyword evidence="1" id="KW-0175">Coiled coil</keyword>
<dbReference type="InterPro" id="IPR008984">
    <property type="entry name" value="SMAD_FHA_dom_sf"/>
</dbReference>
<dbReference type="SMART" id="SM00443">
    <property type="entry name" value="G_patch"/>
    <property type="match status" value="1"/>
</dbReference>
<evidence type="ECO:0000259" key="4">
    <source>
        <dbReference type="PROSITE" id="PS50174"/>
    </source>
</evidence>
<feature type="region of interest" description="Disordered" evidence="2">
    <location>
        <begin position="715"/>
        <end position="758"/>
    </location>
</feature>
<accession>A0AAV4J5H8</accession>
<dbReference type="CDD" id="cd22686">
    <property type="entry name" value="FHA_AGGF1"/>
    <property type="match status" value="1"/>
</dbReference>
<comment type="caution">
    <text evidence="5">The sequence shown here is derived from an EMBL/GenBank/DDBJ whole genome shotgun (WGS) entry which is preliminary data.</text>
</comment>
<dbReference type="Proteomes" id="UP000762676">
    <property type="component" value="Unassembled WGS sequence"/>
</dbReference>
<dbReference type="EMBL" id="BMAT01006665">
    <property type="protein sequence ID" value="GFS17530.1"/>
    <property type="molecule type" value="Genomic_DNA"/>
</dbReference>
<dbReference type="AlphaFoldDB" id="A0AAV4J5H8"/>
<dbReference type="GO" id="GO:0003676">
    <property type="term" value="F:nucleic acid binding"/>
    <property type="evidence" value="ECO:0007669"/>
    <property type="project" value="InterPro"/>
</dbReference>
<name>A0AAV4J5H8_9GAST</name>
<feature type="compositionally biased region" description="Polar residues" evidence="2">
    <location>
        <begin position="747"/>
        <end position="758"/>
    </location>
</feature>
<feature type="compositionally biased region" description="Polar residues" evidence="2">
    <location>
        <begin position="715"/>
        <end position="728"/>
    </location>
</feature>
<dbReference type="PROSITE" id="PS50174">
    <property type="entry name" value="G_PATCH"/>
    <property type="match status" value="1"/>
</dbReference>
<dbReference type="InterPro" id="IPR041591">
    <property type="entry name" value="OCRE"/>
</dbReference>
<feature type="compositionally biased region" description="Acidic residues" evidence="2">
    <location>
        <begin position="336"/>
        <end position="345"/>
    </location>
</feature>
<feature type="domain" description="G-patch" evidence="4">
    <location>
        <begin position="588"/>
        <end position="635"/>
    </location>
</feature>
<feature type="domain" description="FHA" evidence="3">
    <location>
        <begin position="400"/>
        <end position="453"/>
    </location>
</feature>
<keyword evidence="6" id="KW-1185">Reference proteome</keyword>
<dbReference type="InterPro" id="IPR053027">
    <property type="entry name" value="AGGF1"/>
</dbReference>
<dbReference type="PROSITE" id="PS50006">
    <property type="entry name" value="FHA_DOMAIN"/>
    <property type="match status" value="1"/>
</dbReference>
<evidence type="ECO:0000256" key="2">
    <source>
        <dbReference type="SAM" id="MobiDB-lite"/>
    </source>
</evidence>
<dbReference type="Gene3D" id="2.60.200.20">
    <property type="match status" value="1"/>
</dbReference>